<evidence type="ECO:0000313" key="3">
    <source>
        <dbReference type="Proteomes" id="UP000783871"/>
    </source>
</evidence>
<dbReference type="EMBL" id="JAATEO010000007">
    <property type="protein sequence ID" value="NJP32063.1"/>
    <property type="molecule type" value="Genomic_DNA"/>
</dbReference>
<proteinExistence type="predicted"/>
<reference evidence="2 3" key="1">
    <citation type="submission" date="2020-03" db="EMBL/GenBank/DDBJ databases">
        <title>WGS of actinomycetes isolated from Thailand.</title>
        <authorList>
            <person name="Thawai C."/>
        </authorList>
    </citation>
    <scope>NUCLEOTIDE SEQUENCE [LARGE SCALE GENOMIC DNA]</scope>
    <source>
        <strain evidence="2 3">HSS6-12</strain>
    </source>
</reference>
<name>A0ABX0Z7M8_9ACTN</name>
<accession>A0ABX0Z7M8</accession>
<dbReference type="PROSITE" id="PS51318">
    <property type="entry name" value="TAT"/>
    <property type="match status" value="1"/>
</dbReference>
<keyword evidence="1" id="KW-0732">Signal</keyword>
<protein>
    <submittedName>
        <fullName evidence="2">Uncharacterized protein</fullName>
    </submittedName>
</protein>
<dbReference type="RefSeq" id="WP_168000459.1">
    <property type="nucleotide sequence ID" value="NZ_JAATEO010000007.1"/>
</dbReference>
<evidence type="ECO:0000313" key="2">
    <source>
        <dbReference type="EMBL" id="NJP32063.1"/>
    </source>
</evidence>
<dbReference type="InterPro" id="IPR006311">
    <property type="entry name" value="TAT_signal"/>
</dbReference>
<feature type="signal peptide" evidence="1">
    <location>
        <begin position="1"/>
        <end position="32"/>
    </location>
</feature>
<keyword evidence="3" id="KW-1185">Reference proteome</keyword>
<organism evidence="2 3">
    <name type="scientific">Micromonospora thermarum</name>
    <dbReference type="NCBI Taxonomy" id="2720024"/>
    <lineage>
        <taxon>Bacteria</taxon>
        <taxon>Bacillati</taxon>
        <taxon>Actinomycetota</taxon>
        <taxon>Actinomycetes</taxon>
        <taxon>Micromonosporales</taxon>
        <taxon>Micromonosporaceae</taxon>
        <taxon>Micromonospora</taxon>
    </lineage>
</organism>
<comment type="caution">
    <text evidence="2">The sequence shown here is derived from an EMBL/GenBank/DDBJ whole genome shotgun (WGS) entry which is preliminary data.</text>
</comment>
<feature type="chain" id="PRO_5046128636" evidence="1">
    <location>
        <begin position="33"/>
        <end position="217"/>
    </location>
</feature>
<sequence length="217" mass="22799">MNDTIPSLSRRHVLVGAAAASAAVTVASDARAAPAAGPRAGAPPPLVTRDRIATARLTGGPVRVQADFADRLDDWLAFWSANSPRAWGSPVEVDSQVGVDGDAFTLRTIRVVRDDRPVEAFAAGRTDAAHLATLASLYHHFPLVRVTHGGGLRVTDGPAGYTGAAEQVAFAVAACRELWGVRTAGAGTWRDQVGGRRADAWAAFTRASLRRGLRTEA</sequence>
<evidence type="ECO:0000256" key="1">
    <source>
        <dbReference type="SAM" id="SignalP"/>
    </source>
</evidence>
<gene>
    <name evidence="2" type="ORF">HCJ94_08760</name>
</gene>
<dbReference type="Proteomes" id="UP000783871">
    <property type="component" value="Unassembled WGS sequence"/>
</dbReference>